<sequence>MIVACFCEQDGRYEVLSTLAKDFNLETDVDLKLVAEATEGYSPADLKSLLVTAQLSRLDLELCRIQSVSVLGIL</sequence>
<evidence type="ECO:0000313" key="2">
    <source>
        <dbReference type="EMBL" id="KOB67479.1"/>
    </source>
</evidence>
<comment type="caution">
    <text evidence="2">The sequence shown here is derived from an EMBL/GenBank/DDBJ whole genome shotgun (WGS) entry which is preliminary data.</text>
</comment>
<keyword evidence="3" id="KW-1185">Reference proteome</keyword>
<dbReference type="Proteomes" id="UP000037510">
    <property type="component" value="Unassembled WGS sequence"/>
</dbReference>
<dbReference type="EMBL" id="JTDY01005009">
    <property type="protein sequence ID" value="KOB67479.1"/>
    <property type="molecule type" value="Genomic_DNA"/>
</dbReference>
<dbReference type="Pfam" id="PF17862">
    <property type="entry name" value="AAA_lid_3"/>
    <property type="match status" value="1"/>
</dbReference>
<feature type="domain" description="AAA ATPase AAA+ lid" evidence="1">
    <location>
        <begin position="28"/>
        <end position="57"/>
    </location>
</feature>
<proteinExistence type="predicted"/>
<evidence type="ECO:0000259" key="1">
    <source>
        <dbReference type="Pfam" id="PF17862"/>
    </source>
</evidence>
<dbReference type="Gene3D" id="1.10.8.60">
    <property type="match status" value="1"/>
</dbReference>
<dbReference type="AlphaFoldDB" id="A0A0L7KWP7"/>
<protein>
    <submittedName>
        <fullName evidence="2">Ribosome biogenesis atpase rix7</fullName>
    </submittedName>
</protein>
<accession>A0A0L7KWP7</accession>
<organism evidence="2 3">
    <name type="scientific">Operophtera brumata</name>
    <name type="common">Winter moth</name>
    <name type="synonym">Phalaena brumata</name>
    <dbReference type="NCBI Taxonomy" id="104452"/>
    <lineage>
        <taxon>Eukaryota</taxon>
        <taxon>Metazoa</taxon>
        <taxon>Ecdysozoa</taxon>
        <taxon>Arthropoda</taxon>
        <taxon>Hexapoda</taxon>
        <taxon>Insecta</taxon>
        <taxon>Pterygota</taxon>
        <taxon>Neoptera</taxon>
        <taxon>Endopterygota</taxon>
        <taxon>Lepidoptera</taxon>
        <taxon>Glossata</taxon>
        <taxon>Ditrysia</taxon>
        <taxon>Geometroidea</taxon>
        <taxon>Geometridae</taxon>
        <taxon>Larentiinae</taxon>
        <taxon>Operophtera</taxon>
    </lineage>
</organism>
<gene>
    <name evidence="2" type="ORF">OBRU01_19593</name>
</gene>
<name>A0A0L7KWP7_OPEBR</name>
<reference evidence="2 3" key="1">
    <citation type="journal article" date="2015" name="Genome Biol. Evol.">
        <title>The genome of winter moth (Operophtera brumata) provides a genomic perspective on sexual dimorphism and phenology.</title>
        <authorList>
            <person name="Derks M.F."/>
            <person name="Smit S."/>
            <person name="Salis L."/>
            <person name="Schijlen E."/>
            <person name="Bossers A."/>
            <person name="Mateman C."/>
            <person name="Pijl A.S."/>
            <person name="de Ridder D."/>
            <person name="Groenen M.A."/>
            <person name="Visser M.E."/>
            <person name="Megens H.J."/>
        </authorList>
    </citation>
    <scope>NUCLEOTIDE SEQUENCE [LARGE SCALE GENOMIC DNA]</scope>
    <source>
        <strain evidence="2">WM2013NL</strain>
        <tissue evidence="2">Head and thorax</tissue>
    </source>
</reference>
<dbReference type="InterPro" id="IPR027417">
    <property type="entry name" value="P-loop_NTPase"/>
</dbReference>
<dbReference type="SUPFAM" id="SSF52540">
    <property type="entry name" value="P-loop containing nucleoside triphosphate hydrolases"/>
    <property type="match status" value="1"/>
</dbReference>
<dbReference type="InterPro" id="IPR041569">
    <property type="entry name" value="AAA_lid_3"/>
</dbReference>
<evidence type="ECO:0000313" key="3">
    <source>
        <dbReference type="Proteomes" id="UP000037510"/>
    </source>
</evidence>